<comment type="caution">
    <text evidence="2">The sequence shown here is derived from an EMBL/GenBank/DDBJ whole genome shotgun (WGS) entry which is preliminary data.</text>
</comment>
<sequence>MLLALKSNAPSLPPHPQLPGASSTAQGPGALPPAPGAEAQPPELQAELPGEGSGTTSADVANADVDEEEPLQPIAAGTPSARLAGSGREDAIDLTIEEPDVKPDPGPLAAKDLVVTVVAMLDKHLPAREVPMLADAYTCMEEWLSSPHGAAQLEALRKAHAATLLKCPGMSATL</sequence>
<feature type="non-terminal residue" evidence="2">
    <location>
        <position position="1"/>
    </location>
</feature>
<evidence type="ECO:0000256" key="1">
    <source>
        <dbReference type="SAM" id="MobiDB-lite"/>
    </source>
</evidence>
<dbReference type="EMBL" id="BLLF01000011">
    <property type="protein sequence ID" value="GFH05866.1"/>
    <property type="molecule type" value="Genomic_DNA"/>
</dbReference>
<evidence type="ECO:0000313" key="3">
    <source>
        <dbReference type="Proteomes" id="UP000485058"/>
    </source>
</evidence>
<dbReference type="Proteomes" id="UP000485058">
    <property type="component" value="Unassembled WGS sequence"/>
</dbReference>
<proteinExistence type="predicted"/>
<organism evidence="2 3">
    <name type="scientific">Haematococcus lacustris</name>
    <name type="common">Green alga</name>
    <name type="synonym">Haematococcus pluvialis</name>
    <dbReference type="NCBI Taxonomy" id="44745"/>
    <lineage>
        <taxon>Eukaryota</taxon>
        <taxon>Viridiplantae</taxon>
        <taxon>Chlorophyta</taxon>
        <taxon>core chlorophytes</taxon>
        <taxon>Chlorophyceae</taxon>
        <taxon>CS clade</taxon>
        <taxon>Chlamydomonadales</taxon>
        <taxon>Haematococcaceae</taxon>
        <taxon>Haematococcus</taxon>
    </lineage>
</organism>
<name>A0A699YFQ6_HAELA</name>
<feature type="region of interest" description="Disordered" evidence="1">
    <location>
        <begin position="1"/>
        <end position="107"/>
    </location>
</feature>
<dbReference type="AlphaFoldDB" id="A0A699YFQ6"/>
<protein>
    <submittedName>
        <fullName evidence="2">Uncharacterized protein</fullName>
    </submittedName>
</protein>
<keyword evidence="3" id="KW-1185">Reference proteome</keyword>
<evidence type="ECO:0000313" key="2">
    <source>
        <dbReference type="EMBL" id="GFH05866.1"/>
    </source>
</evidence>
<gene>
    <name evidence="2" type="ORF">HaLaN_00399</name>
</gene>
<feature type="non-terminal residue" evidence="2">
    <location>
        <position position="174"/>
    </location>
</feature>
<feature type="compositionally biased region" description="Low complexity" evidence="1">
    <location>
        <begin position="36"/>
        <end position="49"/>
    </location>
</feature>
<reference evidence="2 3" key="1">
    <citation type="submission" date="2020-02" db="EMBL/GenBank/DDBJ databases">
        <title>Draft genome sequence of Haematococcus lacustris strain NIES-144.</title>
        <authorList>
            <person name="Morimoto D."/>
            <person name="Nakagawa S."/>
            <person name="Yoshida T."/>
            <person name="Sawayama S."/>
        </authorList>
    </citation>
    <scope>NUCLEOTIDE SEQUENCE [LARGE SCALE GENOMIC DNA]</scope>
    <source>
        <strain evidence="2 3">NIES-144</strain>
    </source>
</reference>
<accession>A0A699YFQ6</accession>